<accession>A0AAN6G8X3</accession>
<feature type="chain" id="PRO_5042910016" evidence="2">
    <location>
        <begin position="19"/>
        <end position="184"/>
    </location>
</feature>
<sequence>MLFRAFTHLVLLALSAVAADIQDSDTDALRPIKRLDGAEARSNRATAPAPKRSTGQQQDLQSVGCDTDGVWCVIVTGDRSKYNFSERKYTKEVKLSDGRHVFKYGAGTADGITLTNGDSGLSYLFSSFVSSATVTPWTKGPRTFASFTTVDKNKKTNANGWTGEHTVFSVEASSDDLYFIIPSA</sequence>
<gene>
    <name evidence="3" type="ORF">OC842_006069</name>
</gene>
<organism evidence="3 4">
    <name type="scientific">Tilletia horrida</name>
    <dbReference type="NCBI Taxonomy" id="155126"/>
    <lineage>
        <taxon>Eukaryota</taxon>
        <taxon>Fungi</taxon>
        <taxon>Dikarya</taxon>
        <taxon>Basidiomycota</taxon>
        <taxon>Ustilaginomycotina</taxon>
        <taxon>Exobasidiomycetes</taxon>
        <taxon>Tilletiales</taxon>
        <taxon>Tilletiaceae</taxon>
        <taxon>Tilletia</taxon>
    </lineage>
</organism>
<reference evidence="3" key="1">
    <citation type="journal article" date="2023" name="PhytoFront">
        <title>Draft Genome Resources of Seven Strains of Tilletia horrida, Causal Agent of Kernel Smut of Rice.</title>
        <authorList>
            <person name="Khanal S."/>
            <person name="Antony Babu S."/>
            <person name="Zhou X.G."/>
        </authorList>
    </citation>
    <scope>NUCLEOTIDE SEQUENCE</scope>
    <source>
        <strain evidence="3">TX3</strain>
    </source>
</reference>
<feature type="compositionally biased region" description="Basic and acidic residues" evidence="1">
    <location>
        <begin position="33"/>
        <end position="42"/>
    </location>
</feature>
<evidence type="ECO:0000256" key="2">
    <source>
        <dbReference type="SAM" id="SignalP"/>
    </source>
</evidence>
<comment type="caution">
    <text evidence="3">The sequence shown here is derived from an EMBL/GenBank/DDBJ whole genome shotgun (WGS) entry which is preliminary data.</text>
</comment>
<name>A0AAN6G8X3_9BASI</name>
<dbReference type="EMBL" id="JAPDMQ010000495">
    <property type="protein sequence ID" value="KAK0523694.1"/>
    <property type="molecule type" value="Genomic_DNA"/>
</dbReference>
<keyword evidence="2" id="KW-0732">Signal</keyword>
<evidence type="ECO:0000313" key="4">
    <source>
        <dbReference type="Proteomes" id="UP001176521"/>
    </source>
</evidence>
<evidence type="ECO:0000313" key="3">
    <source>
        <dbReference type="EMBL" id="KAK0523694.1"/>
    </source>
</evidence>
<evidence type="ECO:0000256" key="1">
    <source>
        <dbReference type="SAM" id="MobiDB-lite"/>
    </source>
</evidence>
<feature type="region of interest" description="Disordered" evidence="1">
    <location>
        <begin position="33"/>
        <end position="61"/>
    </location>
</feature>
<protein>
    <submittedName>
        <fullName evidence="3">Uncharacterized protein</fullName>
    </submittedName>
</protein>
<dbReference type="AlphaFoldDB" id="A0AAN6G8X3"/>
<feature type="signal peptide" evidence="2">
    <location>
        <begin position="1"/>
        <end position="18"/>
    </location>
</feature>
<proteinExistence type="predicted"/>
<dbReference type="Proteomes" id="UP001176521">
    <property type="component" value="Unassembled WGS sequence"/>
</dbReference>
<keyword evidence="4" id="KW-1185">Reference proteome</keyword>